<proteinExistence type="predicted"/>
<accession>A0A450SQ34</accession>
<evidence type="ECO:0008006" key="2">
    <source>
        <dbReference type="Google" id="ProtNLM"/>
    </source>
</evidence>
<protein>
    <recommendedName>
        <fullName evidence="2">Capsular polysaccharide synthesis protein</fullName>
    </recommendedName>
</protein>
<sequence>MRIDFVTYGNHVFTNALRRIETEAENFGLFDNIHAYEPNRLPRQFRESYQDILEMPRGGGYWIWKPWIIAEVFESMSDGDYLIYADAGCEINSEGTGRFKEYIELLDSSAYGCLSFQMWHLERNWTKRDVFDYFRVDLDSDVATSGQLVSGILLFKKCRHSAMLIDKWLSVLYQNPRLFTDHCDSRMHHGDFSEHRYDQSIFSIIRKLYGSVVIPDETYSQDWSSLRHIPFLAKRQKN</sequence>
<evidence type="ECO:0000313" key="1">
    <source>
        <dbReference type="EMBL" id="VFJ56084.1"/>
    </source>
</evidence>
<dbReference type="AlphaFoldDB" id="A0A450SQ34"/>
<name>A0A450SQ34_9GAMM</name>
<reference evidence="1" key="1">
    <citation type="submission" date="2019-02" db="EMBL/GenBank/DDBJ databases">
        <authorList>
            <person name="Gruber-Vodicka R. H."/>
            <person name="Seah K. B. B."/>
        </authorList>
    </citation>
    <scope>NUCLEOTIDE SEQUENCE</scope>
    <source>
        <strain evidence="1">BECK_DK161</strain>
    </source>
</reference>
<dbReference type="EMBL" id="CAADEY010000052">
    <property type="protein sequence ID" value="VFJ56084.1"/>
    <property type="molecule type" value="Genomic_DNA"/>
</dbReference>
<gene>
    <name evidence="1" type="ORF">BECKDK2373C_GA0170839_10529</name>
</gene>
<organism evidence="1">
    <name type="scientific">Candidatus Kentrum sp. DK</name>
    <dbReference type="NCBI Taxonomy" id="2126562"/>
    <lineage>
        <taxon>Bacteria</taxon>
        <taxon>Pseudomonadati</taxon>
        <taxon>Pseudomonadota</taxon>
        <taxon>Gammaproteobacteria</taxon>
        <taxon>Candidatus Kentrum</taxon>
    </lineage>
</organism>